<dbReference type="PROSITE" id="PS50011">
    <property type="entry name" value="PROTEIN_KINASE_DOM"/>
    <property type="match status" value="1"/>
</dbReference>
<dbReference type="PROSITE" id="PS00107">
    <property type="entry name" value="PROTEIN_KINASE_ATP"/>
    <property type="match status" value="1"/>
</dbReference>
<keyword evidence="3" id="KW-0808">Transferase</keyword>
<feature type="binding site" evidence="7">
    <location>
        <position position="47"/>
    </location>
    <ligand>
        <name>ATP</name>
        <dbReference type="ChEBI" id="CHEBI:30616"/>
    </ligand>
</feature>
<evidence type="ECO:0000259" key="10">
    <source>
        <dbReference type="PROSITE" id="PS50011"/>
    </source>
</evidence>
<evidence type="ECO:0000256" key="4">
    <source>
        <dbReference type="ARBA" id="ARBA00022741"/>
    </source>
</evidence>
<evidence type="ECO:0000313" key="11">
    <source>
        <dbReference type="EMBL" id="GAA2377737.1"/>
    </source>
</evidence>
<dbReference type="Proteomes" id="UP001501170">
    <property type="component" value="Unassembled WGS sequence"/>
</dbReference>
<sequence length="485" mass="51060">MVRMAQQGSRVGTQFGPYRLDALLGYGGMGEVYRAYDTVRDREVAVKLLHERFAGDETYEERFRREAQAVARLGEPHIIPIHDYGAIDGVLYLDMRLVDGEDLRSRLRRTGPMAPADAVGLISQIAEALDAAHSVGLVHRDVKPENILVTATDFAYLVDFGIAHQAADTRLTQAGTAIGSLAYMAPEQLDGVPSGAMSDVYSLAAVLFETLTGKPPFPGATVSQIVRATVMNEVPSPRQSAPSVSPQLDAVVVRGLAKDPAARFGSAGQMAAAARAALEGHWPDSASAPTTSVQTGPRAYDPTVLGARPQTAPLPESQAYPEPQFSQPQFAQPQFSQPQQYYPPQPNGDGRALPVVLGALIGLLVLALIGLGVYWFGFRDSGGAGTTATPSSTTITTTVPPTTVAATPPPGTTNCDSEVGVASSVTSCEFAFNVKSAYLAAGPKGQARTVVADSPVTGRSYTMSCNPEDGVVVCRGGNNAVVVIF</sequence>
<evidence type="ECO:0000256" key="3">
    <source>
        <dbReference type="ARBA" id="ARBA00022679"/>
    </source>
</evidence>
<protein>
    <recommendedName>
        <fullName evidence="1">non-specific serine/threonine protein kinase</fullName>
        <ecNumber evidence="1">2.7.11.1</ecNumber>
    </recommendedName>
</protein>
<keyword evidence="9" id="KW-0472">Membrane</keyword>
<keyword evidence="9" id="KW-0812">Transmembrane</keyword>
<evidence type="ECO:0000313" key="12">
    <source>
        <dbReference type="Proteomes" id="UP001501170"/>
    </source>
</evidence>
<evidence type="ECO:0000256" key="1">
    <source>
        <dbReference type="ARBA" id="ARBA00012513"/>
    </source>
</evidence>
<comment type="caution">
    <text evidence="11">The sequence shown here is derived from an EMBL/GenBank/DDBJ whole genome shotgun (WGS) entry which is preliminary data.</text>
</comment>
<gene>
    <name evidence="11" type="ORF">GCM10009855_16490</name>
</gene>
<dbReference type="CDD" id="cd14014">
    <property type="entry name" value="STKc_PknB_like"/>
    <property type="match status" value="1"/>
</dbReference>
<evidence type="ECO:0000256" key="9">
    <source>
        <dbReference type="SAM" id="Phobius"/>
    </source>
</evidence>
<evidence type="ECO:0000256" key="2">
    <source>
        <dbReference type="ARBA" id="ARBA00022527"/>
    </source>
</evidence>
<accession>A0ABN3HFJ7</accession>
<dbReference type="PANTHER" id="PTHR43289:SF6">
    <property type="entry name" value="SERINE_THREONINE-PROTEIN KINASE NEKL-3"/>
    <property type="match status" value="1"/>
</dbReference>
<dbReference type="RefSeq" id="WP_006897564.1">
    <property type="nucleotide sequence ID" value="NZ_BAAARB010000007.1"/>
</dbReference>
<dbReference type="InterPro" id="IPR011009">
    <property type="entry name" value="Kinase-like_dom_sf"/>
</dbReference>
<dbReference type="SUPFAM" id="SSF56112">
    <property type="entry name" value="Protein kinase-like (PK-like)"/>
    <property type="match status" value="1"/>
</dbReference>
<keyword evidence="12" id="KW-1185">Reference proteome</keyword>
<feature type="transmembrane region" description="Helical" evidence="9">
    <location>
        <begin position="352"/>
        <end position="376"/>
    </location>
</feature>
<dbReference type="EMBL" id="BAAARB010000007">
    <property type="protein sequence ID" value="GAA2377737.1"/>
    <property type="molecule type" value="Genomic_DNA"/>
</dbReference>
<dbReference type="InterPro" id="IPR008271">
    <property type="entry name" value="Ser/Thr_kinase_AS"/>
</dbReference>
<evidence type="ECO:0000256" key="8">
    <source>
        <dbReference type="SAM" id="MobiDB-lite"/>
    </source>
</evidence>
<name>A0ABN3HFJ7_9ACTN</name>
<evidence type="ECO:0000256" key="5">
    <source>
        <dbReference type="ARBA" id="ARBA00022777"/>
    </source>
</evidence>
<evidence type="ECO:0000256" key="7">
    <source>
        <dbReference type="PROSITE-ProRule" id="PRU10141"/>
    </source>
</evidence>
<dbReference type="PANTHER" id="PTHR43289">
    <property type="entry name" value="MITOGEN-ACTIVATED PROTEIN KINASE KINASE KINASE 20-RELATED"/>
    <property type="match status" value="1"/>
</dbReference>
<organism evidence="11 12">
    <name type="scientific">Gordonia cholesterolivorans</name>
    <dbReference type="NCBI Taxonomy" id="559625"/>
    <lineage>
        <taxon>Bacteria</taxon>
        <taxon>Bacillati</taxon>
        <taxon>Actinomycetota</taxon>
        <taxon>Actinomycetes</taxon>
        <taxon>Mycobacteriales</taxon>
        <taxon>Gordoniaceae</taxon>
        <taxon>Gordonia</taxon>
    </lineage>
</organism>
<dbReference type="Gene3D" id="1.10.510.10">
    <property type="entry name" value="Transferase(Phosphotransferase) domain 1"/>
    <property type="match status" value="1"/>
</dbReference>
<evidence type="ECO:0000256" key="6">
    <source>
        <dbReference type="ARBA" id="ARBA00022840"/>
    </source>
</evidence>
<keyword evidence="2" id="KW-0723">Serine/threonine-protein kinase</keyword>
<dbReference type="InterPro" id="IPR000719">
    <property type="entry name" value="Prot_kinase_dom"/>
</dbReference>
<feature type="domain" description="Protein kinase" evidence="10">
    <location>
        <begin position="18"/>
        <end position="278"/>
    </location>
</feature>
<dbReference type="EC" id="2.7.11.1" evidence="1"/>
<keyword evidence="9" id="KW-1133">Transmembrane helix</keyword>
<dbReference type="Pfam" id="PF00069">
    <property type="entry name" value="Pkinase"/>
    <property type="match status" value="1"/>
</dbReference>
<dbReference type="InterPro" id="IPR017441">
    <property type="entry name" value="Protein_kinase_ATP_BS"/>
</dbReference>
<feature type="compositionally biased region" description="Low complexity" evidence="8">
    <location>
        <begin position="323"/>
        <end position="340"/>
    </location>
</feature>
<feature type="region of interest" description="Disordered" evidence="8">
    <location>
        <begin position="282"/>
        <end position="347"/>
    </location>
</feature>
<keyword evidence="5" id="KW-0418">Kinase</keyword>
<keyword evidence="4 7" id="KW-0547">Nucleotide-binding</keyword>
<keyword evidence="6 7" id="KW-0067">ATP-binding</keyword>
<dbReference type="PROSITE" id="PS00108">
    <property type="entry name" value="PROTEIN_KINASE_ST"/>
    <property type="match status" value="1"/>
</dbReference>
<dbReference type="SMART" id="SM00220">
    <property type="entry name" value="S_TKc"/>
    <property type="match status" value="1"/>
</dbReference>
<proteinExistence type="predicted"/>
<reference evidence="11 12" key="1">
    <citation type="journal article" date="2019" name="Int. J. Syst. Evol. Microbiol.">
        <title>The Global Catalogue of Microorganisms (GCM) 10K type strain sequencing project: providing services to taxonomists for standard genome sequencing and annotation.</title>
        <authorList>
            <consortium name="The Broad Institute Genomics Platform"/>
            <consortium name="The Broad Institute Genome Sequencing Center for Infectious Disease"/>
            <person name="Wu L."/>
            <person name="Ma J."/>
        </authorList>
    </citation>
    <scope>NUCLEOTIDE SEQUENCE [LARGE SCALE GENOMIC DNA]</scope>
    <source>
        <strain evidence="11 12">JCM 16227</strain>
    </source>
</reference>
<dbReference type="Gene3D" id="3.30.200.20">
    <property type="entry name" value="Phosphorylase Kinase, domain 1"/>
    <property type="match status" value="1"/>
</dbReference>